<name>A0AAD9MJF6_9PEZI</name>
<evidence type="ECO:0000313" key="2">
    <source>
        <dbReference type="EMBL" id="KAK2073966.1"/>
    </source>
</evidence>
<feature type="compositionally biased region" description="Acidic residues" evidence="1">
    <location>
        <begin position="110"/>
        <end position="129"/>
    </location>
</feature>
<feature type="region of interest" description="Disordered" evidence="1">
    <location>
        <begin position="97"/>
        <end position="156"/>
    </location>
</feature>
<dbReference type="Proteomes" id="UP001217918">
    <property type="component" value="Unassembled WGS sequence"/>
</dbReference>
<reference evidence="2" key="1">
    <citation type="journal article" date="2023" name="Mol. Plant Microbe Interact.">
        <title>Elucidating the Obligate Nature and Biological Capacity of an Invasive Fungal Corn Pathogen.</title>
        <authorList>
            <person name="MacCready J.S."/>
            <person name="Roggenkamp E.M."/>
            <person name="Gdanetz K."/>
            <person name="Chilvers M.I."/>
        </authorList>
    </citation>
    <scope>NUCLEOTIDE SEQUENCE</scope>
    <source>
        <strain evidence="2">PM02</strain>
    </source>
</reference>
<protein>
    <submittedName>
        <fullName evidence="2">Uncharacterized protein</fullName>
    </submittedName>
</protein>
<gene>
    <name evidence="2" type="ORF">P8C59_008203</name>
</gene>
<keyword evidence="3" id="KW-1185">Reference proteome</keyword>
<dbReference type="AlphaFoldDB" id="A0AAD9MJF6"/>
<feature type="compositionally biased region" description="Polar residues" evidence="1">
    <location>
        <begin position="147"/>
        <end position="156"/>
    </location>
</feature>
<evidence type="ECO:0000256" key="1">
    <source>
        <dbReference type="SAM" id="MobiDB-lite"/>
    </source>
</evidence>
<proteinExistence type="predicted"/>
<evidence type="ECO:0000313" key="3">
    <source>
        <dbReference type="Proteomes" id="UP001217918"/>
    </source>
</evidence>
<accession>A0AAD9MJF6</accession>
<organism evidence="2 3">
    <name type="scientific">Phyllachora maydis</name>
    <dbReference type="NCBI Taxonomy" id="1825666"/>
    <lineage>
        <taxon>Eukaryota</taxon>
        <taxon>Fungi</taxon>
        <taxon>Dikarya</taxon>
        <taxon>Ascomycota</taxon>
        <taxon>Pezizomycotina</taxon>
        <taxon>Sordariomycetes</taxon>
        <taxon>Sordariomycetidae</taxon>
        <taxon>Phyllachorales</taxon>
        <taxon>Phyllachoraceae</taxon>
        <taxon>Phyllachora</taxon>
    </lineage>
</organism>
<dbReference type="EMBL" id="JAQQPM010000007">
    <property type="protein sequence ID" value="KAK2073966.1"/>
    <property type="molecule type" value="Genomic_DNA"/>
</dbReference>
<comment type="caution">
    <text evidence="2">The sequence shown here is derived from an EMBL/GenBank/DDBJ whole genome shotgun (WGS) entry which is preliminary data.</text>
</comment>
<sequence length="156" mass="16212">MTARWAAASSTSGIRPDCFLELRSNLAIKAKYNGAKYALVLVDKARALIERRAPTAASGTATAKPAKPADAAAVPAAAAKAAAAKPASAAATAIVDDIGDTVPPAKAKAEEEEEEEEEEDKEVVEEEEDIRGRGKEDKVAISHMPSKGNSQVIAQS</sequence>
<feature type="compositionally biased region" description="Basic and acidic residues" evidence="1">
    <location>
        <begin position="130"/>
        <end position="140"/>
    </location>
</feature>